<sequence length="50" mass="5511">MAKFKKLLISINYNRPIAASIDNTKLEEKLHYSASLGAIPGSILSLHETL</sequence>
<gene>
    <name evidence="1" type="ORF">RPERSI_LOCUS28634</name>
</gene>
<evidence type="ECO:0000313" key="2">
    <source>
        <dbReference type="Proteomes" id="UP000789920"/>
    </source>
</evidence>
<accession>A0ACA9S9T7</accession>
<dbReference type="Proteomes" id="UP000789920">
    <property type="component" value="Unassembled WGS sequence"/>
</dbReference>
<dbReference type="EMBL" id="CAJVQC010105092">
    <property type="protein sequence ID" value="CAG8832912.1"/>
    <property type="molecule type" value="Genomic_DNA"/>
</dbReference>
<reference evidence="1" key="1">
    <citation type="submission" date="2021-06" db="EMBL/GenBank/DDBJ databases">
        <authorList>
            <person name="Kallberg Y."/>
            <person name="Tangrot J."/>
            <person name="Rosling A."/>
        </authorList>
    </citation>
    <scope>NUCLEOTIDE SEQUENCE</scope>
    <source>
        <strain evidence="1">MA461A</strain>
    </source>
</reference>
<comment type="caution">
    <text evidence="1">The sequence shown here is derived from an EMBL/GenBank/DDBJ whole genome shotgun (WGS) entry which is preliminary data.</text>
</comment>
<feature type="non-terminal residue" evidence="1">
    <location>
        <position position="50"/>
    </location>
</feature>
<name>A0ACA9S9T7_9GLOM</name>
<protein>
    <submittedName>
        <fullName evidence="1">13907_t:CDS:1</fullName>
    </submittedName>
</protein>
<organism evidence="1 2">
    <name type="scientific">Racocetra persica</name>
    <dbReference type="NCBI Taxonomy" id="160502"/>
    <lineage>
        <taxon>Eukaryota</taxon>
        <taxon>Fungi</taxon>
        <taxon>Fungi incertae sedis</taxon>
        <taxon>Mucoromycota</taxon>
        <taxon>Glomeromycotina</taxon>
        <taxon>Glomeromycetes</taxon>
        <taxon>Diversisporales</taxon>
        <taxon>Gigasporaceae</taxon>
        <taxon>Racocetra</taxon>
    </lineage>
</organism>
<evidence type="ECO:0000313" key="1">
    <source>
        <dbReference type="EMBL" id="CAG8832912.1"/>
    </source>
</evidence>
<proteinExistence type="predicted"/>
<keyword evidence="2" id="KW-1185">Reference proteome</keyword>